<keyword evidence="3" id="KW-1185">Reference proteome</keyword>
<dbReference type="InterPro" id="IPR019953">
    <property type="entry name" value="OHR"/>
</dbReference>
<name>A0A1N6GBF8_9BACT</name>
<evidence type="ECO:0000313" key="2">
    <source>
        <dbReference type="EMBL" id="SIO04890.1"/>
    </source>
</evidence>
<dbReference type="InterPro" id="IPR003718">
    <property type="entry name" value="OsmC/Ohr_fam"/>
</dbReference>
<dbReference type="Gene3D" id="3.30.300.20">
    <property type="match status" value="1"/>
</dbReference>
<dbReference type="OrthoDB" id="9797508at2"/>
<dbReference type="NCBIfam" id="TIGR03561">
    <property type="entry name" value="organ_hyd_perox"/>
    <property type="match status" value="1"/>
</dbReference>
<gene>
    <name evidence="2" type="ORF">SAMN05444394_3115</name>
</gene>
<dbReference type="RefSeq" id="WP_074225875.1">
    <property type="nucleotide sequence ID" value="NZ_FSRC01000002.1"/>
</dbReference>
<reference evidence="3" key="1">
    <citation type="submission" date="2016-11" db="EMBL/GenBank/DDBJ databases">
        <authorList>
            <person name="Varghese N."/>
            <person name="Submissions S."/>
        </authorList>
    </citation>
    <scope>NUCLEOTIDE SEQUENCE [LARGE SCALE GENOMIC DNA]</scope>
    <source>
        <strain evidence="3">DSM 15292</strain>
    </source>
</reference>
<comment type="similarity">
    <text evidence="1">Belongs to the OsmC/Ohr family.</text>
</comment>
<dbReference type="PANTHER" id="PTHR33797:SF2">
    <property type="entry name" value="ORGANIC HYDROPEROXIDE RESISTANCE PROTEIN-LIKE"/>
    <property type="match status" value="1"/>
</dbReference>
<evidence type="ECO:0000256" key="1">
    <source>
        <dbReference type="ARBA" id="ARBA00007378"/>
    </source>
</evidence>
<organism evidence="2 3">
    <name type="scientific">Algoriphagus halophilus</name>
    <dbReference type="NCBI Taxonomy" id="226505"/>
    <lineage>
        <taxon>Bacteria</taxon>
        <taxon>Pseudomonadati</taxon>
        <taxon>Bacteroidota</taxon>
        <taxon>Cytophagia</taxon>
        <taxon>Cytophagales</taxon>
        <taxon>Cyclobacteriaceae</taxon>
        <taxon>Algoriphagus</taxon>
    </lineage>
</organism>
<dbReference type="InterPro" id="IPR036102">
    <property type="entry name" value="OsmC/Ohrsf"/>
</dbReference>
<protein>
    <submittedName>
        <fullName evidence="2">Peroxiredoxin, Ohr subfamily/peroxiredoxin, SACOL1771 subfamily</fullName>
    </submittedName>
</protein>
<dbReference type="AlphaFoldDB" id="A0A1N6GBF8"/>
<dbReference type="PANTHER" id="PTHR33797">
    <property type="entry name" value="ORGANIC HYDROPEROXIDE RESISTANCE PROTEIN-LIKE"/>
    <property type="match status" value="1"/>
</dbReference>
<evidence type="ECO:0000313" key="3">
    <source>
        <dbReference type="Proteomes" id="UP000185221"/>
    </source>
</evidence>
<accession>A0A1N6GBF8</accession>
<dbReference type="EMBL" id="FSRC01000002">
    <property type="protein sequence ID" value="SIO04890.1"/>
    <property type="molecule type" value="Genomic_DNA"/>
</dbReference>
<dbReference type="STRING" id="226505.SAMN05444394_3115"/>
<dbReference type="Pfam" id="PF02566">
    <property type="entry name" value="OsmC"/>
    <property type="match status" value="1"/>
</dbReference>
<sequence length="140" mass="14755">MKKLKVDYTAIARNTGGRKGHVKSDDGLLDFDVAMPKEIGGEGGKTNPEQLLAAAYSTCFGGALASVAQKVSLRDSEITAKVHLGSFGPEDYGIAVDIFVKIPHASSLEEAQKLADAAHEICLISKATRGNIEVNVTAVK</sequence>
<dbReference type="SUPFAM" id="SSF82784">
    <property type="entry name" value="OsmC-like"/>
    <property type="match status" value="1"/>
</dbReference>
<dbReference type="Gene3D" id="2.20.25.10">
    <property type="match status" value="1"/>
</dbReference>
<dbReference type="Proteomes" id="UP000185221">
    <property type="component" value="Unassembled WGS sequence"/>
</dbReference>
<dbReference type="GO" id="GO:0006979">
    <property type="term" value="P:response to oxidative stress"/>
    <property type="evidence" value="ECO:0007669"/>
    <property type="project" value="InterPro"/>
</dbReference>
<proteinExistence type="inferred from homology"/>
<dbReference type="InterPro" id="IPR015946">
    <property type="entry name" value="KH_dom-like_a/b"/>
</dbReference>